<feature type="region of interest" description="Disordered" evidence="1">
    <location>
        <begin position="1228"/>
        <end position="1250"/>
    </location>
</feature>
<organism evidence="2 3">
    <name type="scientific">Nitzschia inconspicua</name>
    <dbReference type="NCBI Taxonomy" id="303405"/>
    <lineage>
        <taxon>Eukaryota</taxon>
        <taxon>Sar</taxon>
        <taxon>Stramenopiles</taxon>
        <taxon>Ochrophyta</taxon>
        <taxon>Bacillariophyta</taxon>
        <taxon>Bacillariophyceae</taxon>
        <taxon>Bacillariophycidae</taxon>
        <taxon>Bacillariales</taxon>
        <taxon>Bacillariaceae</taxon>
        <taxon>Nitzschia</taxon>
    </lineage>
</organism>
<sequence>MAKSLIHMIPGQEAMWNKSAATTATGMTASTAAERHRQYQQQQQQSSSSSTILSSGNLSGLSKTTKSEGHEVARTPSIISTTTASQSSSNDTVTVTTTDYDSAPLDSNQQHQQQVSTKTDDQVLLAIAEIESYIDLTRQHSSITNEEMPFLTKPATPYVPLPKEDDVFLHQEEKKEDPFNSNERVSVATNDQIDNHKDSSSIPSVFPFTSLPVVDEADEEGEEVVAPSDLIGGATCTNDKPALPSNHGGRLRIEGLFGLSMSSLHANNKVRRASAQVGVASNKHRKTVGKVSVQQDGSTRHDDVEMIPQQESTSICIDSTRSVSSAVVSQNLPRVLRQPTTPLSRSYESLEAMRSSLRAKVSVANSSPDVFEVVSGELVSTNITSPSEALSRRTSCKMTPASVVFSQAEIGVDDAKALATLKRVVSTSQSVTTTDDGIEIPNETERLNILRATSSDNSAGVEEYQFTIPFGSDVKVEELEDTIELTRTRTIRPTATQLTDSFEEVEELLQVHVENHDDSIELLRTRTEGSWQAEEYEPSVHSSAITVPTTKFSKEFVRTLYLSGTDETLRSARIINQDNEAIRVLSRDMAKESAARVDGAEIPVSIDDKRDYAIEVQRPGSSSSMFSRNAPFQDPSANVEKDILITARSGPYYDQSIRSGTSPKQKKGCLDKDIAEISDQKNLALSDLQEGTQLISLEEETLPLSDPAPESKNIVESNISKQLRINGPASAFFQDENPAPSQQPLMTDETTKLAPREANIAVSIPKIPAPRNDTTSIHDVGAMLEQSLEIASRRKRLHFISQEQKKAAVLVPNDSKTETKAIASDKEGVEVAPEEEFPDPFLCTPEHMVHVKVLGIAGIVVDRAVCGTDNGQKAFPAAPEGMKVVVGMTERGSDQIIGVTASSKTLIPSPNGMLGGTKHRHVAVWVSDNDAMTPGSLISSDLITMERVDPENPKSRYKPRFFDLTVALAKDAHVAIPIGVAKLKVNGDFVNHGELVTMDLPVYSMEQQQKHNEMNAKGGGIMSPAIQCIKLKNKDTKKSGIKSMFQRKSLDHESDAAPTQEEQKALLAAYGIDPAGDSMIRVQVRVETLGMYKDGEMNEKYDPSAQTVATEPTEDGSLESSLPGNKEESNDTAGGKVKKELIDKAKPLVVQLNEAEQTVELESIATESLYSKPLLDTTGKVSTSGPPTNTKMEDETFQLPICGKSLAFPTCGSTQEFSKEQEIKHVGGIQNDSSHTTTSVQDNDDNVNDTATVEEDDSVPIQDGSFYASLSDIGGHVSTGSTIGPVPTVDEIKAYLKEQFGVFVLKSGEFFFPEDPSLANDDISSIGDATLEAFMNGQLRMRTMDSGTWQKSPRGGGDDDSRTYNSIATHESEPTLMLQPFGDSAAKGKTNNNDKKKTPMATVEEEDKPVDPPAIKRNSGSLSKSQRVTSQLEGENENENDDDGSLVVNDDDDDDENNNDGDDEMSLRTPRSTKRGSSHNSSCNNSQSSRPKSVAESLAESLVGVLSRYPMCGGAGYSVDPKWSCSETDHRMKIPRTVDPDVMSVGDLTAATLEEHHHHHPLERDAAAQRAGTSGNGGSRSRLKIDPSMLVSSLRSAASGWFVCGSTDNVDDSVLARRRSTPIQFTASGSSAMLKVSTTNSMLDHHPIHSSTVGGREGGGGEEEEEEENYFAEYEEEHLEESDVVVAKEERRVDPPADPPAADRCCTMIDDEGSCVTTSTTTARTVTQLQQQKPKSMCTDFDRNKNGDDDNVDVVGNDTRVLPVHHNETDEC</sequence>
<feature type="compositionally biased region" description="Polar residues" evidence="1">
    <location>
        <begin position="105"/>
        <end position="117"/>
    </location>
</feature>
<proteinExistence type="predicted"/>
<evidence type="ECO:0000313" key="3">
    <source>
        <dbReference type="Proteomes" id="UP000693970"/>
    </source>
</evidence>
<dbReference type="EMBL" id="JAGRRH010000016">
    <property type="protein sequence ID" value="KAG7355268.1"/>
    <property type="molecule type" value="Genomic_DNA"/>
</dbReference>
<reference evidence="2" key="1">
    <citation type="journal article" date="2021" name="Sci. Rep.">
        <title>Diploid genomic architecture of Nitzschia inconspicua, an elite biomass production diatom.</title>
        <authorList>
            <person name="Oliver A."/>
            <person name="Podell S."/>
            <person name="Pinowska A."/>
            <person name="Traller J.C."/>
            <person name="Smith S.R."/>
            <person name="McClure R."/>
            <person name="Beliaev A."/>
            <person name="Bohutskyi P."/>
            <person name="Hill E.A."/>
            <person name="Rabines A."/>
            <person name="Zheng H."/>
            <person name="Allen L.Z."/>
            <person name="Kuo A."/>
            <person name="Grigoriev I.V."/>
            <person name="Allen A.E."/>
            <person name="Hazlebeck D."/>
            <person name="Allen E.E."/>
        </authorList>
    </citation>
    <scope>NUCLEOTIDE SEQUENCE</scope>
    <source>
        <strain evidence="2">Hildebrandi</strain>
    </source>
</reference>
<evidence type="ECO:0000313" key="2">
    <source>
        <dbReference type="EMBL" id="KAG7355268.1"/>
    </source>
</evidence>
<accession>A0A9K3L3Y2</accession>
<feature type="compositionally biased region" description="Low complexity" evidence="1">
    <location>
        <begin position="1478"/>
        <end position="1489"/>
    </location>
</feature>
<reference evidence="2" key="2">
    <citation type="submission" date="2021-04" db="EMBL/GenBank/DDBJ databases">
        <authorList>
            <person name="Podell S."/>
        </authorList>
    </citation>
    <scope>NUCLEOTIDE SEQUENCE</scope>
    <source>
        <strain evidence="2">Hildebrandi</strain>
    </source>
</reference>
<feature type="region of interest" description="Disordered" evidence="1">
    <location>
        <begin position="1095"/>
        <end position="1138"/>
    </location>
</feature>
<gene>
    <name evidence="2" type="ORF">IV203_004624</name>
</gene>
<keyword evidence="3" id="KW-1185">Reference proteome</keyword>
<evidence type="ECO:0000256" key="1">
    <source>
        <dbReference type="SAM" id="MobiDB-lite"/>
    </source>
</evidence>
<comment type="caution">
    <text evidence="2">The sequence shown here is derived from an EMBL/GenBank/DDBJ whole genome shotgun (WGS) entry which is preliminary data.</text>
</comment>
<feature type="compositionally biased region" description="Low complexity" evidence="1">
    <location>
        <begin position="75"/>
        <end position="102"/>
    </location>
</feature>
<feature type="compositionally biased region" description="Acidic residues" evidence="1">
    <location>
        <begin position="1434"/>
        <end position="1464"/>
    </location>
</feature>
<feature type="compositionally biased region" description="Polar residues" evidence="1">
    <location>
        <begin position="1418"/>
        <end position="1433"/>
    </location>
</feature>
<protein>
    <submittedName>
        <fullName evidence="2">Uncharacterized protein</fullName>
    </submittedName>
</protein>
<feature type="region of interest" description="Disordered" evidence="1">
    <location>
        <begin position="1342"/>
        <end position="1495"/>
    </location>
</feature>
<feature type="compositionally biased region" description="Low complexity" evidence="1">
    <location>
        <begin position="39"/>
        <end position="62"/>
    </location>
</feature>
<feature type="region of interest" description="Disordered" evidence="1">
    <location>
        <begin position="26"/>
        <end position="117"/>
    </location>
</feature>
<feature type="region of interest" description="Disordered" evidence="1">
    <location>
        <begin position="1643"/>
        <end position="1667"/>
    </location>
</feature>
<dbReference type="Proteomes" id="UP000693970">
    <property type="component" value="Unassembled WGS sequence"/>
</dbReference>
<feature type="region of interest" description="Disordered" evidence="1">
    <location>
        <begin position="1734"/>
        <end position="1756"/>
    </location>
</feature>
<dbReference type="OrthoDB" id="56942at2759"/>
<feature type="region of interest" description="Disordered" evidence="1">
    <location>
        <begin position="1556"/>
        <end position="1584"/>
    </location>
</feature>
<name>A0A9K3L3Y2_9STRA</name>